<gene>
    <name evidence="1" type="ORF">SAMN04487941_3998</name>
</gene>
<organism evidence="1 2">
    <name type="scientific">Pontibacter akesuensis</name>
    <dbReference type="NCBI Taxonomy" id="388950"/>
    <lineage>
        <taxon>Bacteria</taxon>
        <taxon>Pseudomonadati</taxon>
        <taxon>Bacteroidota</taxon>
        <taxon>Cytophagia</taxon>
        <taxon>Cytophagales</taxon>
        <taxon>Hymenobacteraceae</taxon>
        <taxon>Pontibacter</taxon>
    </lineage>
</organism>
<dbReference type="Proteomes" id="UP000182491">
    <property type="component" value="Unassembled WGS sequence"/>
</dbReference>
<dbReference type="AlphaFoldDB" id="A0A1I7KQR1"/>
<keyword evidence="2" id="KW-1185">Reference proteome</keyword>
<evidence type="ECO:0000313" key="2">
    <source>
        <dbReference type="Proteomes" id="UP000182491"/>
    </source>
</evidence>
<dbReference type="EMBL" id="FPCA01000007">
    <property type="protein sequence ID" value="SFU99750.1"/>
    <property type="molecule type" value="Genomic_DNA"/>
</dbReference>
<reference evidence="2" key="1">
    <citation type="submission" date="2016-10" db="EMBL/GenBank/DDBJ databases">
        <authorList>
            <person name="Varghese N."/>
        </authorList>
    </citation>
    <scope>NUCLEOTIDE SEQUENCE [LARGE SCALE GENOMIC DNA]</scope>
    <source>
        <strain evidence="2">DSM 18820</strain>
    </source>
</reference>
<dbReference type="RefSeq" id="WP_068840281.1">
    <property type="nucleotide sequence ID" value="NZ_BMXC01000008.1"/>
</dbReference>
<evidence type="ECO:0000313" key="1">
    <source>
        <dbReference type="EMBL" id="SFU99750.1"/>
    </source>
</evidence>
<accession>A0A1I7KQR1</accession>
<sequence length="131" mass="14960">MIIPSPVIRLDYNPATDVLSVEWPDVREHSLGEAEHLLDVVVQAVRLYDVRYLLTDTRKGVVDVPEQRYRELLLRFTRSLAATRVRKLARVVTVDTLREGPISQVTRESALAVPIRSFYSTEEALGWLTSK</sequence>
<evidence type="ECO:0008006" key="3">
    <source>
        <dbReference type="Google" id="ProtNLM"/>
    </source>
</evidence>
<dbReference type="OrthoDB" id="852207at2"/>
<protein>
    <recommendedName>
        <fullName evidence="3">SpoIIAA-like</fullName>
    </recommendedName>
</protein>
<name>A0A1I7KQR1_9BACT</name>
<proteinExistence type="predicted"/>